<accession>A0A2B8BG96</accession>
<dbReference type="Gene3D" id="1.10.1060.10">
    <property type="entry name" value="Alpha-helical ferredoxin"/>
    <property type="match status" value="1"/>
</dbReference>
<evidence type="ECO:0000256" key="4">
    <source>
        <dbReference type="ARBA" id="ARBA00022982"/>
    </source>
</evidence>
<keyword evidence="6" id="KW-0411">Iron-sulfur</keyword>
<organism evidence="10 11">
    <name type="scientific">Azospirillum palustre</name>
    <dbReference type="NCBI Taxonomy" id="2044885"/>
    <lineage>
        <taxon>Bacteria</taxon>
        <taxon>Pseudomonadati</taxon>
        <taxon>Pseudomonadota</taxon>
        <taxon>Alphaproteobacteria</taxon>
        <taxon>Rhodospirillales</taxon>
        <taxon>Azospirillaceae</taxon>
        <taxon>Azospirillum</taxon>
    </lineage>
</organism>
<dbReference type="Pfam" id="PF12801">
    <property type="entry name" value="Fer4_5"/>
    <property type="match status" value="1"/>
</dbReference>
<dbReference type="EMBL" id="PDKW01000040">
    <property type="protein sequence ID" value="PGH56915.1"/>
    <property type="molecule type" value="Genomic_DNA"/>
</dbReference>
<feature type="domain" description="4Fe-4S ferredoxin-type" evidence="9">
    <location>
        <begin position="270"/>
        <end position="298"/>
    </location>
</feature>
<gene>
    <name evidence="10" type="primary">ccoG</name>
    <name evidence="10" type="ORF">CRT60_10400</name>
</gene>
<dbReference type="PROSITE" id="PS00198">
    <property type="entry name" value="4FE4S_FER_1"/>
    <property type="match status" value="1"/>
</dbReference>
<sequence length="493" mass="54126">MPSDAPIITRRPDHAADTPDPPSAYASHRKIHPKAVRGRYRRLKTWLGVVLLALFAILPWLRWDRGPGLPDQAVLFDLGSQRFYIFALQLWPQHVYYITGVMIIASIGLFLATALGGRVWCGFTCPQTVWTDLFVWVERRVEGDRGDRIRLDKHPWTAGWLAKKTVKHAGWLAISLVTGFIGIAYLTDAPSLATDLLRFDASALAAGSVLFIAACTYAMAGFMREQMCFYVCPWPRIQAAMLDEESQVVTYQDWRGEGRAPLRKSEGWDTRTHKGFGDCIDCGQCVHVCPTGIDIRDGIQMECIGCGLCVDACNDVMARIGRPGDLIRFDTLTAQAAKASGTPPARYRLIRPRTIVYGLMLVVVGGVMAIALAMKSSNDVSVLRDRAPLFVTLTDGRIQNAYTIKIANMSLTDRHYRLSLSGLPQASLSLSGDGTETGELSLSARANAVETYRIQVRVPHSALPAPSTPVTVVLTPDSGAGQPARHDSVFLSP</sequence>
<dbReference type="Pfam" id="PF11614">
    <property type="entry name" value="FixG_C"/>
    <property type="match status" value="1"/>
</dbReference>
<dbReference type="Pfam" id="PF13746">
    <property type="entry name" value="Fer4_18"/>
    <property type="match status" value="1"/>
</dbReference>
<evidence type="ECO:0000256" key="2">
    <source>
        <dbReference type="ARBA" id="ARBA00022485"/>
    </source>
</evidence>
<dbReference type="InterPro" id="IPR014116">
    <property type="entry name" value="Cyt_c_oxidase_cbb3_FixG"/>
</dbReference>
<dbReference type="PANTHER" id="PTHR30176">
    <property type="entry name" value="FERREDOXIN-TYPE PROTEIN NAPH"/>
    <property type="match status" value="1"/>
</dbReference>
<dbReference type="GO" id="GO:0051539">
    <property type="term" value="F:4 iron, 4 sulfur cluster binding"/>
    <property type="evidence" value="ECO:0007669"/>
    <property type="project" value="UniProtKB-KW"/>
</dbReference>
<dbReference type="InterPro" id="IPR051684">
    <property type="entry name" value="Electron_Trans/Redox"/>
</dbReference>
<keyword evidence="8" id="KW-1133">Transmembrane helix</keyword>
<dbReference type="OrthoDB" id="9811700at2"/>
<evidence type="ECO:0000256" key="7">
    <source>
        <dbReference type="SAM" id="MobiDB-lite"/>
    </source>
</evidence>
<evidence type="ECO:0000256" key="8">
    <source>
        <dbReference type="SAM" id="Phobius"/>
    </source>
</evidence>
<feature type="transmembrane region" description="Helical" evidence="8">
    <location>
        <begin position="355"/>
        <end position="374"/>
    </location>
</feature>
<keyword evidence="11" id="KW-1185">Reference proteome</keyword>
<evidence type="ECO:0000256" key="3">
    <source>
        <dbReference type="ARBA" id="ARBA00022723"/>
    </source>
</evidence>
<dbReference type="Gene3D" id="2.60.40.10">
    <property type="entry name" value="Immunoglobulins"/>
    <property type="match status" value="1"/>
</dbReference>
<dbReference type="NCBIfam" id="TIGR02745">
    <property type="entry name" value="ccoG_rdxA_fixG"/>
    <property type="match status" value="1"/>
</dbReference>
<dbReference type="InterPro" id="IPR017900">
    <property type="entry name" value="4Fe4S_Fe_S_CS"/>
</dbReference>
<keyword evidence="1" id="KW-0813">Transport</keyword>
<dbReference type="PANTHER" id="PTHR30176:SF3">
    <property type="entry name" value="FERREDOXIN-TYPE PROTEIN NAPH"/>
    <property type="match status" value="1"/>
</dbReference>
<evidence type="ECO:0000256" key="5">
    <source>
        <dbReference type="ARBA" id="ARBA00023004"/>
    </source>
</evidence>
<evidence type="ECO:0000259" key="9">
    <source>
        <dbReference type="PROSITE" id="PS51379"/>
    </source>
</evidence>
<dbReference type="RefSeq" id="WP_098736366.1">
    <property type="nucleotide sequence ID" value="NZ_PDKW01000040.1"/>
</dbReference>
<keyword evidence="2" id="KW-0004">4Fe-4S</keyword>
<keyword evidence="3" id="KW-0479">Metal-binding</keyword>
<dbReference type="GO" id="GO:0005886">
    <property type="term" value="C:plasma membrane"/>
    <property type="evidence" value="ECO:0007669"/>
    <property type="project" value="TreeGrafter"/>
</dbReference>
<keyword evidence="5" id="KW-0408">Iron</keyword>
<dbReference type="SUPFAM" id="SSF54862">
    <property type="entry name" value="4Fe-4S ferredoxins"/>
    <property type="match status" value="1"/>
</dbReference>
<evidence type="ECO:0000313" key="11">
    <source>
        <dbReference type="Proteomes" id="UP000225379"/>
    </source>
</evidence>
<feature type="transmembrane region" description="Helical" evidence="8">
    <location>
        <begin position="199"/>
        <end position="220"/>
    </location>
</feature>
<name>A0A2B8BG96_9PROT</name>
<reference evidence="11" key="1">
    <citation type="submission" date="2017-10" db="EMBL/GenBank/DDBJ databases">
        <authorList>
            <person name="Kravchenko I.K."/>
            <person name="Grouzdev D.S."/>
        </authorList>
    </citation>
    <scope>NUCLEOTIDE SEQUENCE [LARGE SCALE GENOMIC DNA]</scope>
    <source>
        <strain evidence="11">B2</strain>
    </source>
</reference>
<evidence type="ECO:0000256" key="6">
    <source>
        <dbReference type="ARBA" id="ARBA00023014"/>
    </source>
</evidence>
<comment type="caution">
    <text evidence="10">The sequence shown here is derived from an EMBL/GenBank/DDBJ whole genome shotgun (WGS) entry which is preliminary data.</text>
</comment>
<dbReference type="InterPro" id="IPR009051">
    <property type="entry name" value="Helical_ferredxn"/>
</dbReference>
<evidence type="ECO:0000313" key="10">
    <source>
        <dbReference type="EMBL" id="PGH56915.1"/>
    </source>
</evidence>
<dbReference type="PROSITE" id="PS51379">
    <property type="entry name" value="4FE4S_FER_2"/>
    <property type="match status" value="1"/>
</dbReference>
<dbReference type="AlphaFoldDB" id="A0A2B8BG96"/>
<feature type="transmembrane region" description="Helical" evidence="8">
    <location>
        <begin position="95"/>
        <end position="115"/>
    </location>
</feature>
<proteinExistence type="predicted"/>
<protein>
    <submittedName>
        <fullName evidence="10">Cytochrome c oxidase accessory protein CcoG</fullName>
    </submittedName>
</protein>
<feature type="transmembrane region" description="Helical" evidence="8">
    <location>
        <begin position="43"/>
        <end position="61"/>
    </location>
</feature>
<keyword evidence="4" id="KW-0249">Electron transport</keyword>
<dbReference type="Proteomes" id="UP000225379">
    <property type="component" value="Unassembled WGS sequence"/>
</dbReference>
<feature type="transmembrane region" description="Helical" evidence="8">
    <location>
        <begin position="169"/>
        <end position="187"/>
    </location>
</feature>
<keyword evidence="8" id="KW-0472">Membrane</keyword>
<keyword evidence="8" id="KW-0812">Transmembrane</keyword>
<evidence type="ECO:0000256" key="1">
    <source>
        <dbReference type="ARBA" id="ARBA00022448"/>
    </source>
</evidence>
<dbReference type="InterPro" id="IPR013783">
    <property type="entry name" value="Ig-like_fold"/>
</dbReference>
<dbReference type="InterPro" id="IPR017896">
    <property type="entry name" value="4Fe4S_Fe-S-bd"/>
</dbReference>
<dbReference type="GO" id="GO:0046872">
    <property type="term" value="F:metal ion binding"/>
    <property type="evidence" value="ECO:0007669"/>
    <property type="project" value="UniProtKB-KW"/>
</dbReference>
<dbReference type="InterPro" id="IPR032879">
    <property type="entry name" value="FixG_C"/>
</dbReference>
<feature type="region of interest" description="Disordered" evidence="7">
    <location>
        <begin position="1"/>
        <end position="27"/>
    </location>
</feature>